<feature type="transmembrane region" description="Helical" evidence="8">
    <location>
        <begin position="299"/>
        <end position="316"/>
    </location>
</feature>
<comment type="similarity">
    <text evidence="7">Belongs to the glycosyltransferase 87 family.</text>
</comment>
<sequence length="416" mass="47199">MSRNSSLAIIVLFVLGSGLFGLLVWGNYRYTAQNPGGNDFLVHWMGTKSFFEDGLSPYSDEVALRIQNMVYGRPARAGEHELRVAYPLYSILVFLPFALIADYNLARAVWMAVLESGLILMAFLSLGLVRWRPKPLILALFLLFSVFWYHALRPVILGNVVILIALAIVGILLAVRAGNDELAGILMALITIKPQVVLLLIVFVLFWAASHRRWKIIIWFLIGMGFLIGLALILIPDWIIQNLREVLRYPSYNPPGTLPAALGAIIPQGGERLGRVVSGMVVLILMVEWFINRKSEFRAFLWTACLTITVSFWVGLQTDPGNFIVAYPGVVLTFAVWVERWRNRGVVLSVATMFLLFVGIWEIFLTTVEMDYQPIQSPVMFLPLPLFLILVLYWNRWWAVRPPRLWFETLESRASS</sequence>
<comment type="caution">
    <text evidence="9">The sequence shown here is derived from an EMBL/GenBank/DDBJ whole genome shotgun (WGS) entry which is preliminary data.</text>
</comment>
<proteinExistence type="inferred from homology"/>
<dbReference type="Pfam" id="PF09594">
    <property type="entry name" value="GT87"/>
    <property type="match status" value="1"/>
</dbReference>
<evidence type="ECO:0000256" key="6">
    <source>
        <dbReference type="ARBA" id="ARBA00023136"/>
    </source>
</evidence>
<dbReference type="EMBL" id="LGHJ01000005">
    <property type="protein sequence ID" value="KPL78378.1"/>
    <property type="molecule type" value="Genomic_DNA"/>
</dbReference>
<name>A0A0N8GNK8_9CHLR</name>
<organism evidence="9 10">
    <name type="scientific">Bellilinea caldifistulae</name>
    <dbReference type="NCBI Taxonomy" id="360411"/>
    <lineage>
        <taxon>Bacteria</taxon>
        <taxon>Bacillati</taxon>
        <taxon>Chloroflexota</taxon>
        <taxon>Anaerolineae</taxon>
        <taxon>Anaerolineales</taxon>
        <taxon>Anaerolineaceae</taxon>
        <taxon>Bellilinea</taxon>
    </lineage>
</organism>
<reference evidence="9 10" key="1">
    <citation type="submission" date="2015-07" db="EMBL/GenBank/DDBJ databases">
        <title>Draft genome of Bellilinea caldifistulae DSM 17877.</title>
        <authorList>
            <person name="Hemp J."/>
            <person name="Ward L.M."/>
            <person name="Pace L.A."/>
            <person name="Fischer W.W."/>
        </authorList>
    </citation>
    <scope>NUCLEOTIDE SEQUENCE [LARGE SCALE GENOMIC DNA]</scope>
    <source>
        <strain evidence="9 10">GOMI-1</strain>
    </source>
</reference>
<keyword evidence="6 8" id="KW-0472">Membrane</keyword>
<feature type="transmembrane region" description="Helical" evidence="8">
    <location>
        <begin position="322"/>
        <end position="338"/>
    </location>
</feature>
<keyword evidence="3" id="KW-0808">Transferase</keyword>
<dbReference type="AlphaFoldDB" id="A0A0N8GNK8"/>
<protein>
    <recommendedName>
        <fullName evidence="11">DUF2029 domain-containing protein</fullName>
    </recommendedName>
</protein>
<feature type="transmembrane region" description="Helical" evidence="8">
    <location>
        <begin position="216"/>
        <end position="240"/>
    </location>
</feature>
<evidence type="ECO:0000256" key="4">
    <source>
        <dbReference type="ARBA" id="ARBA00022692"/>
    </source>
</evidence>
<feature type="transmembrane region" description="Helical" evidence="8">
    <location>
        <begin position="375"/>
        <end position="394"/>
    </location>
</feature>
<feature type="transmembrane region" description="Helical" evidence="8">
    <location>
        <begin position="7"/>
        <end position="28"/>
    </location>
</feature>
<evidence type="ECO:0008006" key="11">
    <source>
        <dbReference type="Google" id="ProtNLM"/>
    </source>
</evidence>
<feature type="transmembrane region" description="Helical" evidence="8">
    <location>
        <begin position="135"/>
        <end position="152"/>
    </location>
</feature>
<evidence type="ECO:0000313" key="9">
    <source>
        <dbReference type="EMBL" id="KPL78378.1"/>
    </source>
</evidence>
<feature type="transmembrane region" description="Helical" evidence="8">
    <location>
        <begin position="183"/>
        <end position="209"/>
    </location>
</feature>
<keyword evidence="4 8" id="KW-0812">Transmembrane</keyword>
<evidence type="ECO:0000256" key="3">
    <source>
        <dbReference type="ARBA" id="ARBA00022679"/>
    </source>
</evidence>
<feature type="transmembrane region" description="Helical" evidence="8">
    <location>
        <begin position="108"/>
        <end position="129"/>
    </location>
</feature>
<evidence type="ECO:0000256" key="7">
    <source>
        <dbReference type="ARBA" id="ARBA00024033"/>
    </source>
</evidence>
<keyword evidence="5 8" id="KW-1133">Transmembrane helix</keyword>
<gene>
    <name evidence="9" type="ORF">AC812_01175</name>
</gene>
<evidence type="ECO:0000256" key="8">
    <source>
        <dbReference type="SAM" id="Phobius"/>
    </source>
</evidence>
<dbReference type="Proteomes" id="UP000050514">
    <property type="component" value="Unassembled WGS sequence"/>
</dbReference>
<dbReference type="OrthoDB" id="152024at2"/>
<evidence type="ECO:0000256" key="2">
    <source>
        <dbReference type="ARBA" id="ARBA00022475"/>
    </source>
</evidence>
<feature type="transmembrane region" description="Helical" evidence="8">
    <location>
        <begin position="345"/>
        <end position="363"/>
    </location>
</feature>
<dbReference type="RefSeq" id="WP_061916336.1">
    <property type="nucleotide sequence ID" value="NZ_DF967971.1"/>
</dbReference>
<dbReference type="GO" id="GO:0016758">
    <property type="term" value="F:hexosyltransferase activity"/>
    <property type="evidence" value="ECO:0007669"/>
    <property type="project" value="InterPro"/>
</dbReference>
<dbReference type="InterPro" id="IPR018584">
    <property type="entry name" value="GT87"/>
</dbReference>
<keyword evidence="2" id="KW-1003">Cell membrane</keyword>
<evidence type="ECO:0000313" key="10">
    <source>
        <dbReference type="Proteomes" id="UP000050514"/>
    </source>
</evidence>
<feature type="transmembrane region" description="Helical" evidence="8">
    <location>
        <begin position="273"/>
        <end position="292"/>
    </location>
</feature>
<feature type="transmembrane region" description="Helical" evidence="8">
    <location>
        <begin position="84"/>
        <end position="101"/>
    </location>
</feature>
<keyword evidence="10" id="KW-1185">Reference proteome</keyword>
<comment type="subcellular location">
    <subcellularLocation>
        <location evidence="1">Cell membrane</location>
        <topology evidence="1">Multi-pass membrane protein</topology>
    </subcellularLocation>
</comment>
<evidence type="ECO:0000256" key="5">
    <source>
        <dbReference type="ARBA" id="ARBA00022989"/>
    </source>
</evidence>
<dbReference type="GO" id="GO:0005886">
    <property type="term" value="C:plasma membrane"/>
    <property type="evidence" value="ECO:0007669"/>
    <property type="project" value="UniProtKB-SubCell"/>
</dbReference>
<dbReference type="STRING" id="360411.AC812_01175"/>
<feature type="transmembrane region" description="Helical" evidence="8">
    <location>
        <begin position="159"/>
        <end position="177"/>
    </location>
</feature>
<evidence type="ECO:0000256" key="1">
    <source>
        <dbReference type="ARBA" id="ARBA00004651"/>
    </source>
</evidence>
<accession>A0A0N8GNK8</accession>